<comment type="caution">
    <text evidence="9">The sequence shown here is derived from an EMBL/GenBank/DDBJ whole genome shotgun (WGS) entry which is preliminary data.</text>
</comment>
<dbReference type="GO" id="GO:0004066">
    <property type="term" value="F:asparagine synthase (glutamine-hydrolyzing) activity"/>
    <property type="evidence" value="ECO:0007669"/>
    <property type="project" value="UniProtKB-EC"/>
</dbReference>
<evidence type="ECO:0000256" key="2">
    <source>
        <dbReference type="ARBA" id="ARBA00005752"/>
    </source>
</evidence>
<evidence type="ECO:0000256" key="5">
    <source>
        <dbReference type="ARBA" id="ARBA00022840"/>
    </source>
</evidence>
<dbReference type="GO" id="GO:0005829">
    <property type="term" value="C:cytosol"/>
    <property type="evidence" value="ECO:0007669"/>
    <property type="project" value="TreeGrafter"/>
</dbReference>
<reference evidence="9 10" key="1">
    <citation type="submission" date="2019-07" db="EMBL/GenBank/DDBJ databases">
        <title>Whole genome shotgun sequence of Segetibacter aerophilus NBRC 106135.</title>
        <authorList>
            <person name="Hosoyama A."/>
            <person name="Uohara A."/>
            <person name="Ohji S."/>
            <person name="Ichikawa N."/>
        </authorList>
    </citation>
    <scope>NUCLEOTIDE SEQUENCE [LARGE SCALE GENOMIC DNA]</scope>
    <source>
        <strain evidence="9 10">NBRC 106135</strain>
    </source>
</reference>
<dbReference type="InterPro" id="IPR001962">
    <property type="entry name" value="Asn_synthase"/>
</dbReference>
<comment type="pathway">
    <text evidence="1">Amino-acid biosynthesis; L-asparagine biosynthesis; L-asparagine from L-aspartate (L-Gln route): step 1/1.</text>
</comment>
<dbReference type="Gene3D" id="3.60.20.10">
    <property type="entry name" value="Glutamine Phosphoribosylpyrophosphate, subunit 1, domain 1"/>
    <property type="match status" value="1"/>
</dbReference>
<dbReference type="SUPFAM" id="SSF53756">
    <property type="entry name" value="UDP-Glycosyltransferase/glycogen phosphorylase"/>
    <property type="match status" value="1"/>
</dbReference>
<dbReference type="PANTHER" id="PTHR43284">
    <property type="entry name" value="ASPARAGINE SYNTHETASE (GLUTAMINE-HYDROLYZING)"/>
    <property type="match status" value="1"/>
</dbReference>
<keyword evidence="10" id="KW-1185">Reference proteome</keyword>
<dbReference type="GO" id="GO:0016757">
    <property type="term" value="F:glycosyltransferase activity"/>
    <property type="evidence" value="ECO:0007669"/>
    <property type="project" value="InterPro"/>
</dbReference>
<dbReference type="EC" id="6.3.5.4" evidence="3"/>
<gene>
    <name evidence="9" type="ORF">SAE01_00980</name>
</gene>
<dbReference type="PANTHER" id="PTHR43284:SF1">
    <property type="entry name" value="ASPARAGINE SYNTHETASE"/>
    <property type="match status" value="1"/>
</dbReference>
<evidence type="ECO:0000313" key="10">
    <source>
        <dbReference type="Proteomes" id="UP000321513"/>
    </source>
</evidence>
<dbReference type="InterPro" id="IPR001296">
    <property type="entry name" value="Glyco_trans_1"/>
</dbReference>
<name>A0A512B6L1_9BACT</name>
<dbReference type="NCBIfam" id="TIGR01536">
    <property type="entry name" value="asn_synth_AEB"/>
    <property type="match status" value="1"/>
</dbReference>
<feature type="domain" description="Glutamine amidotransferase type-2" evidence="8">
    <location>
        <begin position="1"/>
        <end position="192"/>
    </location>
</feature>
<accession>A0A512B6L1</accession>
<dbReference type="InterPro" id="IPR033738">
    <property type="entry name" value="AsnB_N"/>
</dbReference>
<protein>
    <recommendedName>
        <fullName evidence="3">asparagine synthase (glutamine-hydrolyzing)</fullName>
        <ecNumber evidence="3">6.3.5.4</ecNumber>
    </recommendedName>
</protein>
<dbReference type="Gene3D" id="3.40.50.620">
    <property type="entry name" value="HUPs"/>
    <property type="match status" value="1"/>
</dbReference>
<dbReference type="PROSITE" id="PS51278">
    <property type="entry name" value="GATASE_TYPE_2"/>
    <property type="match status" value="1"/>
</dbReference>
<evidence type="ECO:0000256" key="4">
    <source>
        <dbReference type="ARBA" id="ARBA00022741"/>
    </source>
</evidence>
<evidence type="ECO:0000256" key="1">
    <source>
        <dbReference type="ARBA" id="ARBA00005187"/>
    </source>
</evidence>
<dbReference type="GO" id="GO:0005524">
    <property type="term" value="F:ATP binding"/>
    <property type="evidence" value="ECO:0007669"/>
    <property type="project" value="UniProtKB-KW"/>
</dbReference>
<dbReference type="Pfam" id="PF00534">
    <property type="entry name" value="Glycos_transf_1"/>
    <property type="match status" value="1"/>
</dbReference>
<dbReference type="InterPro" id="IPR017932">
    <property type="entry name" value="GATase_2_dom"/>
</dbReference>
<evidence type="ECO:0000256" key="6">
    <source>
        <dbReference type="ARBA" id="ARBA00022962"/>
    </source>
</evidence>
<dbReference type="AlphaFoldDB" id="A0A512B6L1"/>
<dbReference type="Pfam" id="PF13439">
    <property type="entry name" value="Glyco_transf_4"/>
    <property type="match status" value="1"/>
</dbReference>
<evidence type="ECO:0000256" key="3">
    <source>
        <dbReference type="ARBA" id="ARBA00012737"/>
    </source>
</evidence>
<dbReference type="Proteomes" id="UP000321513">
    <property type="component" value="Unassembled WGS sequence"/>
</dbReference>
<dbReference type="InterPro" id="IPR028098">
    <property type="entry name" value="Glyco_trans_4-like_N"/>
</dbReference>
<dbReference type="EMBL" id="BJYT01000001">
    <property type="protein sequence ID" value="GEO07602.1"/>
    <property type="molecule type" value="Genomic_DNA"/>
</dbReference>
<dbReference type="InterPro" id="IPR006426">
    <property type="entry name" value="Asn_synth_AEB"/>
</dbReference>
<proteinExistence type="inferred from homology"/>
<evidence type="ECO:0000256" key="7">
    <source>
        <dbReference type="ARBA" id="ARBA00048741"/>
    </source>
</evidence>
<keyword evidence="5" id="KW-0067">ATP-binding</keyword>
<dbReference type="InterPro" id="IPR051786">
    <property type="entry name" value="ASN_synthetase/amidase"/>
</dbReference>
<comment type="similarity">
    <text evidence="2">Belongs to the asparagine synthetase family.</text>
</comment>
<keyword evidence="6" id="KW-0315">Glutamine amidotransferase</keyword>
<sequence>MKDSMKHGGPDGEGIYLDDKLPLALGHRRLSLLDLTSAGHQPMADANGNLQIVFNGEIYNFLELKKELTVLGHIFKTACDTEVILKSYLQWGKNCFQRFNGMFAMAIFDKLTSQLLLARDHAGIKPLYYSMEGGKLFFASEVRAFTALKPTWNENEKWKIYFLTFGHLPEPFTTLKGVILLEKGTVATIELPTLFIRQEVFCKFSFQNIINTIPEAVTAIRETLSKAVERHLISDAPIGLFLSGGIDSSLLTLLSHKTLQQNLHTISIIFEDEKFSEAKYQKLVIDKTGAKHSSCLVTEEEFAATLPDILKAMDQPSIDGINSYFICKYAHRFGLKAVLSGIGADELFGGYESFYRTERVRLFKMLPAFVIGLTENFFEQRKKKLSFLKRKSFLGDYLFNRGLYTPEETALILGISVKSVNEALDAIKFSGFRNNKIDNRELVSWGEQNIYMQGQLLKDIDYMSMWHGLEVRVPFLDKELVEIVHSISPYIKYDTNVKKHLLIKSFVDILPSDIYNRKKQGFIFPFKKWIIPVQTTAQRAPEFIKKYQKLKSGKLQWVHYWAYLLACQKQTIKYYDKELKKILFLNLGAFRFTGGIEKFNRAFLKALSDLEVDGKLVANCQSAYDYSVDPLYFDAKNYKGFKGNRVSFVYSALKEARKYDTIILAHINLSLIGWGIKKLSPKKNVILITHGIEVWDQLTGVKSYLMHKADSVLAVSNFTKEAIVKKHKISPEKVSIFSNTIDPYFSYPHEFKKPEYLMKRYGLKETDSVIFTLTRLSASEKYKGYDKVIDVLPYLKNCVPNAKYIIAGKADGKESKRLVALQQANDLLDTVMLTGFIKEEEVVDHFLLADVFVMPSRKEGFGIVFIEAMACGLPVIAGNKDGSGDALQQGKLGRLINPDSEAEMFQAIVNTLQKEENTINVRAKKVLQQKVKKAFGYDTYKRNLEEILV</sequence>
<dbReference type="Pfam" id="PF13537">
    <property type="entry name" value="GATase_7"/>
    <property type="match status" value="1"/>
</dbReference>
<dbReference type="Gene3D" id="3.40.50.2000">
    <property type="entry name" value="Glycogen Phosphorylase B"/>
    <property type="match status" value="2"/>
</dbReference>
<dbReference type="CDD" id="cd01991">
    <property type="entry name" value="Asn_synthase_B_C"/>
    <property type="match status" value="1"/>
</dbReference>
<dbReference type="Pfam" id="PF00733">
    <property type="entry name" value="Asn_synthase"/>
    <property type="match status" value="1"/>
</dbReference>
<dbReference type="SUPFAM" id="SSF52402">
    <property type="entry name" value="Adenine nucleotide alpha hydrolases-like"/>
    <property type="match status" value="1"/>
</dbReference>
<dbReference type="GO" id="GO:0006529">
    <property type="term" value="P:asparagine biosynthetic process"/>
    <property type="evidence" value="ECO:0007669"/>
    <property type="project" value="InterPro"/>
</dbReference>
<dbReference type="InterPro" id="IPR029055">
    <property type="entry name" value="Ntn_hydrolases_N"/>
</dbReference>
<comment type="catalytic activity">
    <reaction evidence="7">
        <text>L-aspartate + L-glutamine + ATP + H2O = L-asparagine + L-glutamate + AMP + diphosphate + H(+)</text>
        <dbReference type="Rhea" id="RHEA:12228"/>
        <dbReference type="ChEBI" id="CHEBI:15377"/>
        <dbReference type="ChEBI" id="CHEBI:15378"/>
        <dbReference type="ChEBI" id="CHEBI:29985"/>
        <dbReference type="ChEBI" id="CHEBI:29991"/>
        <dbReference type="ChEBI" id="CHEBI:30616"/>
        <dbReference type="ChEBI" id="CHEBI:33019"/>
        <dbReference type="ChEBI" id="CHEBI:58048"/>
        <dbReference type="ChEBI" id="CHEBI:58359"/>
        <dbReference type="ChEBI" id="CHEBI:456215"/>
        <dbReference type="EC" id="6.3.5.4"/>
    </reaction>
</comment>
<dbReference type="CDD" id="cd00712">
    <property type="entry name" value="AsnB"/>
    <property type="match status" value="1"/>
</dbReference>
<evidence type="ECO:0000313" key="9">
    <source>
        <dbReference type="EMBL" id="GEO07602.1"/>
    </source>
</evidence>
<keyword evidence="4" id="KW-0547">Nucleotide-binding</keyword>
<dbReference type="CDD" id="cd03801">
    <property type="entry name" value="GT4_PimA-like"/>
    <property type="match status" value="1"/>
</dbReference>
<dbReference type="SUPFAM" id="SSF56235">
    <property type="entry name" value="N-terminal nucleophile aminohydrolases (Ntn hydrolases)"/>
    <property type="match status" value="1"/>
</dbReference>
<evidence type="ECO:0000259" key="8">
    <source>
        <dbReference type="PROSITE" id="PS51278"/>
    </source>
</evidence>
<organism evidence="9 10">
    <name type="scientific">Segetibacter aerophilus</name>
    <dbReference type="NCBI Taxonomy" id="670293"/>
    <lineage>
        <taxon>Bacteria</taxon>
        <taxon>Pseudomonadati</taxon>
        <taxon>Bacteroidota</taxon>
        <taxon>Chitinophagia</taxon>
        <taxon>Chitinophagales</taxon>
        <taxon>Chitinophagaceae</taxon>
        <taxon>Segetibacter</taxon>
    </lineage>
</organism>
<dbReference type="InterPro" id="IPR014729">
    <property type="entry name" value="Rossmann-like_a/b/a_fold"/>
</dbReference>